<dbReference type="RefSeq" id="WP_046217100.1">
    <property type="nucleotide sequence ID" value="NZ_CP011974.1"/>
</dbReference>
<keyword evidence="2" id="KW-1185">Reference proteome</keyword>
<reference evidence="2" key="2">
    <citation type="submission" date="2015-06" db="EMBL/GenBank/DDBJ databases">
        <title>Genome Sequence of Bacillus endophyticus and Analysis of its Companion Mechanism in the Ketogulonigenium vulgare-Bacillus strain Consortium.</title>
        <authorList>
            <person name="Jia N."/>
            <person name="Du J."/>
            <person name="Ding M.-Z."/>
            <person name="Gao F."/>
            <person name="Yuan Y.-J."/>
        </authorList>
    </citation>
    <scope>NUCLEOTIDE SEQUENCE [LARGE SCALE GENOMIC DNA]</scope>
    <source>
        <strain evidence="2">Hbe603</strain>
    </source>
</reference>
<evidence type="ECO:0000313" key="1">
    <source>
        <dbReference type="EMBL" id="AKO92334.1"/>
    </source>
</evidence>
<proteinExistence type="predicted"/>
<accession>A0A0H4KJ73</accession>
<dbReference type="InterPro" id="IPR029033">
    <property type="entry name" value="His_PPase_superfam"/>
</dbReference>
<organism evidence="1 2">
    <name type="scientific">Priestia filamentosa</name>
    <dbReference type="NCBI Taxonomy" id="1402861"/>
    <lineage>
        <taxon>Bacteria</taxon>
        <taxon>Bacillati</taxon>
        <taxon>Bacillota</taxon>
        <taxon>Bacilli</taxon>
        <taxon>Bacillales</taxon>
        <taxon>Bacillaceae</taxon>
        <taxon>Priestia</taxon>
    </lineage>
</organism>
<reference evidence="1 2" key="1">
    <citation type="journal article" date="2015" name="PLoS ONE">
        <title>Genome Sequence of Bacillus endophyticus and Analysis of Its Companion Mechanism in the Ketogulonigenium vulgare-Bacillus Strain Consortium.</title>
        <authorList>
            <person name="Jia N."/>
            <person name="Du J."/>
            <person name="Ding M.Z."/>
            <person name="Gao F."/>
            <person name="Yuan Y.J."/>
        </authorList>
    </citation>
    <scope>NUCLEOTIDE SEQUENCE [LARGE SCALE GENOMIC DNA]</scope>
    <source>
        <strain evidence="1 2">Hbe603</strain>
    </source>
</reference>
<dbReference type="SUPFAM" id="SSF53254">
    <property type="entry name" value="Phosphoglycerate mutase-like"/>
    <property type="match status" value="1"/>
</dbReference>
<dbReference type="AlphaFoldDB" id="A0A0H4KJ73"/>
<dbReference type="Pfam" id="PF00300">
    <property type="entry name" value="His_Phos_1"/>
    <property type="match status" value="1"/>
</dbReference>
<dbReference type="GeneID" id="93701073"/>
<dbReference type="PATRIC" id="fig|135735.6.peg.2004"/>
<gene>
    <name evidence="1" type="ORF">BEH_09645</name>
</gene>
<dbReference type="Gene3D" id="3.40.50.1240">
    <property type="entry name" value="Phosphoglycerate mutase-like"/>
    <property type="match status" value="1"/>
</dbReference>
<protein>
    <submittedName>
        <fullName evidence="1">Phosphoglycerate mutase</fullName>
    </submittedName>
</protein>
<name>A0A0H4KJ73_9BACI</name>
<dbReference type="EMBL" id="CP011974">
    <property type="protein sequence ID" value="AKO92334.1"/>
    <property type="molecule type" value="Genomic_DNA"/>
</dbReference>
<evidence type="ECO:0000313" key="2">
    <source>
        <dbReference type="Proteomes" id="UP000036202"/>
    </source>
</evidence>
<accession>A0A1X7E3V7</accession>
<dbReference type="InterPro" id="IPR013078">
    <property type="entry name" value="His_Pase_superF_clade-1"/>
</dbReference>
<dbReference type="Proteomes" id="UP000036202">
    <property type="component" value="Chromosome"/>
</dbReference>
<sequence>MKIGLVRHFKVNHPYPTKRVKRSELQKWLKGYDEADIEKKDIDLLGIEWTSCFVSDLPRALTTAKSIYNGELFVRSELREVPISPFFKRSIKLSVKSHAVIMRLAWLCNHSSQTEKKAEVKKRVTTVVDEILAGKRENVLVVSHGALMIYLRKELLKRGFKGEQFTRAHNTRVYLYEKEE</sequence>
<dbReference type="KEGG" id="beo:BEH_09645"/>